<dbReference type="PROSITE" id="PS51286">
    <property type="entry name" value="RAP"/>
    <property type="match status" value="1"/>
</dbReference>
<dbReference type="AlphaFoldDB" id="A0A1B0AE97"/>
<name>A0A1B0AE97_GLOPL</name>
<feature type="domain" description="RAP" evidence="1">
    <location>
        <begin position="584"/>
        <end position="642"/>
    </location>
</feature>
<protein>
    <submittedName>
        <fullName evidence="2">RAP domain-containing protein</fullName>
    </submittedName>
</protein>
<evidence type="ECO:0000313" key="3">
    <source>
        <dbReference type="Proteomes" id="UP000092445"/>
    </source>
</evidence>
<keyword evidence="3" id="KW-1185">Reference proteome</keyword>
<dbReference type="STRING" id="7398.A0A1B0AE97"/>
<reference evidence="3" key="1">
    <citation type="submission" date="2014-03" db="EMBL/GenBank/DDBJ databases">
        <authorList>
            <person name="Aksoy S."/>
            <person name="Warren W."/>
            <person name="Wilson R.K."/>
        </authorList>
    </citation>
    <scope>NUCLEOTIDE SEQUENCE [LARGE SCALE GENOMIC DNA]</scope>
    <source>
        <strain evidence="3">IAEA</strain>
    </source>
</reference>
<dbReference type="InterPro" id="IPR013584">
    <property type="entry name" value="RAP"/>
</dbReference>
<dbReference type="Proteomes" id="UP000092445">
    <property type="component" value="Unassembled WGS sequence"/>
</dbReference>
<dbReference type="EnsemblMetazoa" id="GPAI042975-RA">
    <property type="protein sequence ID" value="GPAI042975-PA"/>
    <property type="gene ID" value="GPAI042975"/>
</dbReference>
<dbReference type="Pfam" id="PF08373">
    <property type="entry name" value="RAP"/>
    <property type="match status" value="1"/>
</dbReference>
<proteinExistence type="predicted"/>
<sequence length="650" mass="76018">MFRLVRRVLCTKSKYSKFLNETPGWLIGRNLHSSQSRTAKIFKDHENIYAHQVLEQSANPYQLFALHKQEHIAYTDLDESMLTLKSDEKVTKDELKILFENFKAVAFYCKGTNCTISDQRFKAFINRYCVAIPLLSHEQLLESLRLLLILPKEETVRSDNFIELWNALDVECCRRIENWDTDELLLVCDAWYKLDLARIGEFVKEALRKMGRKVRKMTASQLVQTMFLCNVMRCSLYEMMDFEVNLARYVHTMSLDELGVMSMGFFKTQTPLRNPELLDNLYKRLINELDTAKDITLVAILKVLRYSSKLPQVDRMKELLDKMSQGKLETMSLLSCLHVALFGCELQFCNSKIIECVLMRFERELEQTRLKDLERICLVMGLFNIKTPTGIEKTLCTRVLDMLNNRIDEILKYPTCFLNCLHYLTLCGFYNQEMLAAALDEKFLKHACGSNLVMNRNVFHLDTFVKVNLKDENYLGPQLADKHRKIMGKMLTYYIPERNSKYKVSATDNILLEIKEIISALLPHNTLKHILPNYERPDIVICYDRQQRTSIPLSNTCPEDYTGVILTPKHVLSELDDAGNYKTVAVVIAGWNTVIRNTDNYTGLFSMKLQQLKLLGYKLVVINWYEWRELETYKDRVDFIRRRLSRIINL</sequence>
<dbReference type="SMART" id="SM00952">
    <property type="entry name" value="RAP"/>
    <property type="match status" value="1"/>
</dbReference>
<dbReference type="VEuPathDB" id="VectorBase:GPAI042975"/>
<reference evidence="2" key="2">
    <citation type="submission" date="2020-05" db="UniProtKB">
        <authorList>
            <consortium name="EnsemblMetazoa"/>
        </authorList>
    </citation>
    <scope>IDENTIFICATION</scope>
    <source>
        <strain evidence="2">IAEA</strain>
    </source>
</reference>
<evidence type="ECO:0000259" key="1">
    <source>
        <dbReference type="PROSITE" id="PS51286"/>
    </source>
</evidence>
<evidence type="ECO:0000313" key="2">
    <source>
        <dbReference type="EnsemblMetazoa" id="GPAI042975-PA"/>
    </source>
</evidence>
<accession>A0A1B0AE97</accession>
<organism evidence="2 3">
    <name type="scientific">Glossina pallidipes</name>
    <name type="common">Tsetse fly</name>
    <dbReference type="NCBI Taxonomy" id="7398"/>
    <lineage>
        <taxon>Eukaryota</taxon>
        <taxon>Metazoa</taxon>
        <taxon>Ecdysozoa</taxon>
        <taxon>Arthropoda</taxon>
        <taxon>Hexapoda</taxon>
        <taxon>Insecta</taxon>
        <taxon>Pterygota</taxon>
        <taxon>Neoptera</taxon>
        <taxon>Endopterygota</taxon>
        <taxon>Diptera</taxon>
        <taxon>Brachycera</taxon>
        <taxon>Muscomorpha</taxon>
        <taxon>Hippoboscoidea</taxon>
        <taxon>Glossinidae</taxon>
        <taxon>Glossina</taxon>
    </lineage>
</organism>